<evidence type="ECO:0000313" key="2">
    <source>
        <dbReference type="EMBL" id="KAF0935947.1"/>
    </source>
</evidence>
<feature type="region of interest" description="Disordered" evidence="1">
    <location>
        <begin position="96"/>
        <end position="115"/>
    </location>
</feature>
<name>A0A6G1FGA3_9ORYZ</name>
<gene>
    <name evidence="2" type="ORF">E2562_037437</name>
</gene>
<sequence>MMLAMYQQVKEALDKLELTAATVKLLPGMELQSPSHDSTPAPFLQGDMVQDKLPSADGELVLAQYVAMFSGPLPLHIISALTAIFGIDNNEQGEAGEAPLGLVGEGVDEMADEVE</sequence>
<evidence type="ECO:0000256" key="1">
    <source>
        <dbReference type="SAM" id="MobiDB-lite"/>
    </source>
</evidence>
<evidence type="ECO:0000313" key="3">
    <source>
        <dbReference type="Proteomes" id="UP000479710"/>
    </source>
</evidence>
<protein>
    <submittedName>
        <fullName evidence="2">Uncharacterized protein</fullName>
    </submittedName>
</protein>
<keyword evidence="3" id="KW-1185">Reference proteome</keyword>
<proteinExistence type="predicted"/>
<dbReference type="EMBL" id="SPHZ02000001">
    <property type="protein sequence ID" value="KAF0935947.1"/>
    <property type="molecule type" value="Genomic_DNA"/>
</dbReference>
<dbReference type="OrthoDB" id="695794at2759"/>
<organism evidence="2 3">
    <name type="scientific">Oryza meyeriana var. granulata</name>
    <dbReference type="NCBI Taxonomy" id="110450"/>
    <lineage>
        <taxon>Eukaryota</taxon>
        <taxon>Viridiplantae</taxon>
        <taxon>Streptophyta</taxon>
        <taxon>Embryophyta</taxon>
        <taxon>Tracheophyta</taxon>
        <taxon>Spermatophyta</taxon>
        <taxon>Magnoliopsida</taxon>
        <taxon>Liliopsida</taxon>
        <taxon>Poales</taxon>
        <taxon>Poaceae</taxon>
        <taxon>BOP clade</taxon>
        <taxon>Oryzoideae</taxon>
        <taxon>Oryzeae</taxon>
        <taxon>Oryzinae</taxon>
        <taxon>Oryza</taxon>
        <taxon>Oryza meyeriana</taxon>
    </lineage>
</organism>
<dbReference type="AlphaFoldDB" id="A0A6G1FGA3"/>
<dbReference type="Proteomes" id="UP000479710">
    <property type="component" value="Unassembled WGS sequence"/>
</dbReference>
<comment type="caution">
    <text evidence="2">The sequence shown here is derived from an EMBL/GenBank/DDBJ whole genome shotgun (WGS) entry which is preliminary data.</text>
</comment>
<accession>A0A6G1FGA3</accession>
<reference evidence="2 3" key="1">
    <citation type="submission" date="2019-11" db="EMBL/GenBank/DDBJ databases">
        <title>Whole genome sequence of Oryza granulata.</title>
        <authorList>
            <person name="Li W."/>
        </authorList>
    </citation>
    <scope>NUCLEOTIDE SEQUENCE [LARGE SCALE GENOMIC DNA]</scope>
    <source>
        <strain evidence="3">cv. Menghai</strain>
        <tissue evidence="2">Leaf</tissue>
    </source>
</reference>
<feature type="compositionally biased region" description="Acidic residues" evidence="1">
    <location>
        <begin position="106"/>
        <end position="115"/>
    </location>
</feature>